<dbReference type="GeneID" id="4980735"/>
<evidence type="ECO:0000256" key="2">
    <source>
        <dbReference type="ARBA" id="ARBA00005170"/>
    </source>
</evidence>
<dbReference type="NCBIfam" id="TIGR01252">
    <property type="entry name" value="acetolac_decarb"/>
    <property type="match status" value="1"/>
</dbReference>
<dbReference type="GO" id="GO:0045151">
    <property type="term" value="P:acetoin biosynthetic process"/>
    <property type="evidence" value="ECO:0007669"/>
    <property type="project" value="UniProtKB-KW"/>
</dbReference>
<dbReference type="EC" id="4.1.1.5" evidence="4"/>
<dbReference type="Gene3D" id="3.30.1330.80">
    <property type="entry name" value="Hypothetical protein, similar to alpha- acetolactate decarboxylase, domain 2"/>
    <property type="match status" value="2"/>
</dbReference>
<organism evidence="9">
    <name type="scientific">Aspergillus niger</name>
    <dbReference type="NCBI Taxonomy" id="5061"/>
    <lineage>
        <taxon>Eukaryota</taxon>
        <taxon>Fungi</taxon>
        <taxon>Dikarya</taxon>
        <taxon>Ascomycota</taxon>
        <taxon>Pezizomycotina</taxon>
        <taxon>Eurotiomycetes</taxon>
        <taxon>Eurotiomycetidae</taxon>
        <taxon>Eurotiales</taxon>
        <taxon>Aspergillaceae</taxon>
        <taxon>Aspergillus</taxon>
        <taxon>Aspergillus subgen. Circumdati</taxon>
    </lineage>
</organism>
<reference evidence="9" key="2">
    <citation type="submission" date="2025-08" db="UniProtKB">
        <authorList>
            <consortium name="RefSeq"/>
        </authorList>
    </citation>
    <scope>IDENTIFICATION</scope>
</reference>
<comment type="pathway">
    <text evidence="2">Polyol metabolism; (R,R)-butane-2,3-diol biosynthesis; (R,R)-butane-2,3-diol from pyruvate: step 2/3.</text>
</comment>
<keyword evidence="8" id="KW-0456">Lyase</keyword>
<evidence type="ECO:0000256" key="7">
    <source>
        <dbReference type="ARBA" id="ARBA00023061"/>
    </source>
</evidence>
<keyword evidence="6" id="KW-0210">Decarboxylase</keyword>
<sequence length="319" mass="34988">METWVSQDISAARYRRVASVDLEGAIFFRSLIGAVLVPKKPKGQAEVCRICFKQGRTHTIAISSSVDPQFTASVIAPNTNMANCIYQYSVLGALMDGICQDGTTAQNILKHGDHGIGTMRGLNGELVIIDGVAYHFPADGPLRPVEDADIIPYAMATKFQPTLTSHVPCTSMSSLFDTLSPVFPGEQNVFLSIRLVASFSRVVFRVIPAQSNPRETLLDLAKRQEIRECRHIQGTLFGFWSPKYTSGLSVPGFHLHLLSTDRTLGGHVMDFDAEDGQLGAAVVRNYQVELPDSEEFREAPLNCVKEQELHTAEGVPTSH</sequence>
<comment type="catalytic activity">
    <reaction evidence="1">
        <text>(2S)-2-acetolactate + H(+) = (R)-acetoin + CO2</text>
        <dbReference type="Rhea" id="RHEA:21580"/>
        <dbReference type="ChEBI" id="CHEBI:15378"/>
        <dbReference type="ChEBI" id="CHEBI:15686"/>
        <dbReference type="ChEBI" id="CHEBI:16526"/>
        <dbReference type="ChEBI" id="CHEBI:58476"/>
        <dbReference type="EC" id="4.1.1.5"/>
    </reaction>
</comment>
<dbReference type="CDD" id="cd17299">
    <property type="entry name" value="acetolactate_decarboxylase"/>
    <property type="match status" value="1"/>
</dbReference>
<dbReference type="PANTHER" id="PTHR35524">
    <property type="entry name" value="ALPHA-ACETOLACTATE DECARBOXYLASE"/>
    <property type="match status" value="1"/>
</dbReference>
<dbReference type="AlphaFoldDB" id="A0AAJ6QB62"/>
<comment type="similarity">
    <text evidence="3">Belongs to the alpha-acetolactate decarboxylase family.</text>
</comment>
<evidence type="ECO:0000313" key="9">
    <source>
        <dbReference type="RefSeq" id="XP_001389955.3"/>
    </source>
</evidence>
<dbReference type="VEuPathDB" id="FungiDB:An03g00490"/>
<keyword evidence="7" id="KW-0005">Acetoin biosynthesis</keyword>
<evidence type="ECO:0000256" key="1">
    <source>
        <dbReference type="ARBA" id="ARBA00001784"/>
    </source>
</evidence>
<evidence type="ECO:0000256" key="5">
    <source>
        <dbReference type="ARBA" id="ARBA00020164"/>
    </source>
</evidence>
<dbReference type="RefSeq" id="XP_001389955.3">
    <property type="nucleotide sequence ID" value="XM_001389918.3"/>
</dbReference>
<protein>
    <recommendedName>
        <fullName evidence="5">Alpha-acetolactate decarboxylase</fullName>
        <ecNumber evidence="4">4.1.1.5</ecNumber>
    </recommendedName>
</protein>
<accession>A0AAJ6QB62</accession>
<dbReference type="KEGG" id="ang:An03g00490"/>
<evidence type="ECO:0000256" key="6">
    <source>
        <dbReference type="ARBA" id="ARBA00022793"/>
    </source>
</evidence>
<dbReference type="PANTHER" id="PTHR35524:SF1">
    <property type="entry name" value="ALPHA-ACETOLACTATE DECARBOXYLASE"/>
    <property type="match status" value="1"/>
</dbReference>
<evidence type="ECO:0000256" key="3">
    <source>
        <dbReference type="ARBA" id="ARBA00007106"/>
    </source>
</evidence>
<dbReference type="InterPro" id="IPR005128">
    <property type="entry name" value="Acetolactate_a_deCO2ase"/>
</dbReference>
<name>A0AAJ6QB62_ASPNG</name>
<gene>
    <name evidence="9" type="ORF">An03g00490</name>
</gene>
<reference evidence="9" key="1">
    <citation type="submission" date="2025-02" db="EMBL/GenBank/DDBJ databases">
        <authorList>
            <consortium name="NCBI Genome Project"/>
        </authorList>
    </citation>
    <scope>NUCLEOTIDE SEQUENCE</scope>
</reference>
<evidence type="ECO:0000256" key="4">
    <source>
        <dbReference type="ARBA" id="ARBA00013204"/>
    </source>
</evidence>
<dbReference type="GO" id="GO:0047605">
    <property type="term" value="F:acetolactate decarboxylase activity"/>
    <property type="evidence" value="ECO:0007669"/>
    <property type="project" value="UniProtKB-EC"/>
</dbReference>
<evidence type="ECO:0000256" key="8">
    <source>
        <dbReference type="ARBA" id="ARBA00023239"/>
    </source>
</evidence>
<dbReference type="SUPFAM" id="SSF117856">
    <property type="entry name" value="AF0104/ALDC/Ptd012-like"/>
    <property type="match status" value="1"/>
</dbReference>
<dbReference type="Pfam" id="PF03306">
    <property type="entry name" value="AAL_decarboxy"/>
    <property type="match status" value="1"/>
</dbReference>
<proteinExistence type="inferred from homology"/>